<reference evidence="1" key="1">
    <citation type="submission" date="2014-11" db="EMBL/GenBank/DDBJ databases">
        <authorList>
            <person name="Amaro Gonzalez C."/>
        </authorList>
    </citation>
    <scope>NUCLEOTIDE SEQUENCE</scope>
</reference>
<protein>
    <submittedName>
        <fullName evidence="1">Uncharacterized protein</fullName>
    </submittedName>
</protein>
<sequence>MQTCGVPNKTWGGSRLNAVVHVPKFNGSFFLMNELLIGSPRH</sequence>
<organism evidence="1">
    <name type="scientific">Anguilla anguilla</name>
    <name type="common">European freshwater eel</name>
    <name type="synonym">Muraena anguilla</name>
    <dbReference type="NCBI Taxonomy" id="7936"/>
    <lineage>
        <taxon>Eukaryota</taxon>
        <taxon>Metazoa</taxon>
        <taxon>Chordata</taxon>
        <taxon>Craniata</taxon>
        <taxon>Vertebrata</taxon>
        <taxon>Euteleostomi</taxon>
        <taxon>Actinopterygii</taxon>
        <taxon>Neopterygii</taxon>
        <taxon>Teleostei</taxon>
        <taxon>Anguilliformes</taxon>
        <taxon>Anguillidae</taxon>
        <taxon>Anguilla</taxon>
    </lineage>
</organism>
<reference evidence="1" key="2">
    <citation type="journal article" date="2015" name="Fish Shellfish Immunol.">
        <title>Early steps in the European eel (Anguilla anguilla)-Vibrio vulnificus interaction in the gills: Role of the RtxA13 toxin.</title>
        <authorList>
            <person name="Callol A."/>
            <person name="Pajuelo D."/>
            <person name="Ebbesson L."/>
            <person name="Teles M."/>
            <person name="MacKenzie S."/>
            <person name="Amaro C."/>
        </authorList>
    </citation>
    <scope>NUCLEOTIDE SEQUENCE</scope>
</reference>
<dbReference type="AlphaFoldDB" id="A0A0E9PV47"/>
<dbReference type="EMBL" id="GBXM01100086">
    <property type="protein sequence ID" value="JAH08491.1"/>
    <property type="molecule type" value="Transcribed_RNA"/>
</dbReference>
<accession>A0A0E9PV47</accession>
<evidence type="ECO:0000313" key="1">
    <source>
        <dbReference type="EMBL" id="JAH08491.1"/>
    </source>
</evidence>
<proteinExistence type="predicted"/>
<name>A0A0E9PV47_ANGAN</name>